<evidence type="ECO:0000259" key="3">
    <source>
        <dbReference type="SMART" id="SM00062"/>
    </source>
</evidence>
<dbReference type="EMBL" id="CADIKI010000036">
    <property type="protein sequence ID" value="CAB3810444.1"/>
    <property type="molecule type" value="Genomic_DNA"/>
</dbReference>
<keyword evidence="1 2" id="KW-0732">Signal</keyword>
<feature type="chain" id="PRO_5027066949" evidence="2">
    <location>
        <begin position="27"/>
        <end position="265"/>
    </location>
</feature>
<feature type="signal peptide" evidence="2">
    <location>
        <begin position="1"/>
        <end position="26"/>
    </location>
</feature>
<accession>A0A6J5H4G9</accession>
<evidence type="ECO:0000256" key="2">
    <source>
        <dbReference type="SAM" id="SignalP"/>
    </source>
</evidence>
<dbReference type="SUPFAM" id="SSF53850">
    <property type="entry name" value="Periplasmic binding protein-like II"/>
    <property type="match status" value="1"/>
</dbReference>
<organism evidence="4 5">
    <name type="scientific">Paraburkholderia fynbosensis</name>
    <dbReference type="NCBI Taxonomy" id="1200993"/>
    <lineage>
        <taxon>Bacteria</taxon>
        <taxon>Pseudomonadati</taxon>
        <taxon>Pseudomonadota</taxon>
        <taxon>Betaproteobacteria</taxon>
        <taxon>Burkholderiales</taxon>
        <taxon>Burkholderiaceae</taxon>
        <taxon>Paraburkholderia</taxon>
    </lineage>
</organism>
<sequence>MKLKKLLALAYMLVATLFLFTTTAHAQSVDEIIKRGKILVAIDTTDAPYGEINAQMKPDGFDVALAQNMADALGVKLEIVPVTIPNRIPFLLTNRADVILSTLAVTAQRAQQIMYTNPYSSQKLQIIAAKTRKISSPADLKGLKVGVIRGGIADAPLTAVAPQGTNIVRLDDVAGCVQALVSGQVDAIAEGMLIPGQINAAQGGDKDEAKFDLYQSHFAMGVRHGSFDLLQWINTYIYTIKLDGTLAKLHEKYLHLPMPKDLPTF</sequence>
<dbReference type="Gene3D" id="3.40.190.10">
    <property type="entry name" value="Periplasmic binding protein-like II"/>
    <property type="match status" value="2"/>
</dbReference>
<dbReference type="RefSeq" id="WP_175166171.1">
    <property type="nucleotide sequence ID" value="NZ_CADIKI010000036.1"/>
</dbReference>
<dbReference type="Proteomes" id="UP000494252">
    <property type="component" value="Unassembled WGS sequence"/>
</dbReference>
<keyword evidence="5" id="KW-1185">Reference proteome</keyword>
<proteinExistence type="predicted"/>
<dbReference type="SMART" id="SM00062">
    <property type="entry name" value="PBPb"/>
    <property type="match status" value="1"/>
</dbReference>
<protein>
    <submittedName>
        <fullName evidence="4">Histidine-binding periplasmic protein</fullName>
    </submittedName>
</protein>
<dbReference type="InterPro" id="IPR001638">
    <property type="entry name" value="Solute-binding_3/MltF_N"/>
</dbReference>
<name>A0A6J5H4G9_9BURK</name>
<reference evidence="4 5" key="1">
    <citation type="submission" date="2020-04" db="EMBL/GenBank/DDBJ databases">
        <authorList>
            <person name="De Canck E."/>
        </authorList>
    </citation>
    <scope>NUCLEOTIDE SEQUENCE [LARGE SCALE GENOMIC DNA]</scope>
    <source>
        <strain evidence="4 5">LMG 27177</strain>
    </source>
</reference>
<evidence type="ECO:0000256" key="1">
    <source>
        <dbReference type="ARBA" id="ARBA00022729"/>
    </source>
</evidence>
<dbReference type="PANTHER" id="PTHR35936:SF17">
    <property type="entry name" value="ARGININE-BINDING EXTRACELLULAR PROTEIN ARTP"/>
    <property type="match status" value="1"/>
</dbReference>
<evidence type="ECO:0000313" key="5">
    <source>
        <dbReference type="Proteomes" id="UP000494252"/>
    </source>
</evidence>
<dbReference type="Pfam" id="PF00497">
    <property type="entry name" value="SBP_bac_3"/>
    <property type="match status" value="1"/>
</dbReference>
<dbReference type="AlphaFoldDB" id="A0A6J5H4G9"/>
<gene>
    <name evidence="4" type="primary">hisJ_4</name>
    <name evidence="4" type="ORF">LMG27177_07209</name>
</gene>
<dbReference type="PANTHER" id="PTHR35936">
    <property type="entry name" value="MEMBRANE-BOUND LYTIC MUREIN TRANSGLYCOSYLASE F"/>
    <property type="match status" value="1"/>
</dbReference>
<evidence type="ECO:0000313" key="4">
    <source>
        <dbReference type="EMBL" id="CAB3810444.1"/>
    </source>
</evidence>
<feature type="domain" description="Solute-binding protein family 3/N-terminal" evidence="3">
    <location>
        <begin position="37"/>
        <end position="257"/>
    </location>
</feature>